<protein>
    <recommendedName>
        <fullName evidence="7">Macroglobulin domain-containing protein</fullName>
    </recommendedName>
</protein>
<dbReference type="PANTHER" id="PTHR11412:SF136">
    <property type="entry name" value="CD109 ANTIGEN"/>
    <property type="match status" value="1"/>
</dbReference>
<name>A0A7V8SW04_9BACT</name>
<dbReference type="GO" id="GO:0004866">
    <property type="term" value="F:endopeptidase inhibitor activity"/>
    <property type="evidence" value="ECO:0007669"/>
    <property type="project" value="InterPro"/>
</dbReference>
<dbReference type="Pfam" id="PF01835">
    <property type="entry name" value="MG2"/>
    <property type="match status" value="1"/>
</dbReference>
<evidence type="ECO:0000256" key="1">
    <source>
        <dbReference type="ARBA" id="ARBA00022729"/>
    </source>
</evidence>
<reference evidence="5" key="1">
    <citation type="submission" date="2020-06" db="EMBL/GenBank/DDBJ databases">
        <title>Legume-microbial interactions unlock mineral nutrients during tropical forest succession.</title>
        <authorList>
            <person name="Epihov D.Z."/>
        </authorList>
    </citation>
    <scope>NUCLEOTIDE SEQUENCE [LARGE SCALE GENOMIC DNA]</scope>
    <source>
        <strain evidence="5">Pan2503</strain>
    </source>
</reference>
<evidence type="ECO:0000259" key="3">
    <source>
        <dbReference type="Pfam" id="PF01835"/>
    </source>
</evidence>
<dbReference type="InterPro" id="IPR002890">
    <property type="entry name" value="MG2"/>
</dbReference>
<comment type="caution">
    <text evidence="5">The sequence shown here is derived from an EMBL/GenBank/DDBJ whole genome shotgun (WGS) entry which is preliminary data.</text>
</comment>
<sequence>MKTHSGLDPLLRLWFFLLAAARIVVPALVLDVLPAGQADNGESAVATYAHGTLHVTVPYPGGHAGAGLLAISVLDPEDHVVGHITRDVMAATKGGSWLADLSLARPLAIDDLVWHRLRYQFTFKGRKDALIDGTESISRILSMPVLHIIGQQSYQTRGPAAVRVVATDSQNRPIAGRSTLRIDLLPAEPKPNVLFTGLLDRRGTAEAQFRLPPRPSGRYGLRYTVDTPIGSADYTQPVRLKDQVSILLTTEKPIYQPGQTIHVRALAFEGSEHRAAAGRKLTLEVEDSRGNKVFKKATQTDLFGVASAEFSLADEVNLGTYHLRALLAEADAGTSKNAEIALNVERYVLPKFKVAVDFTNAKAKHGYRPGDHVTGTVRATYFFGKPVD</sequence>
<evidence type="ECO:0000313" key="5">
    <source>
        <dbReference type="EMBL" id="MBA0084404.1"/>
    </source>
</evidence>
<dbReference type="EMBL" id="JACDQQ010000521">
    <property type="protein sequence ID" value="MBA0084404.1"/>
    <property type="molecule type" value="Genomic_DNA"/>
</dbReference>
<evidence type="ECO:0000256" key="2">
    <source>
        <dbReference type="ARBA" id="ARBA00022966"/>
    </source>
</evidence>
<dbReference type="InterPro" id="IPR050473">
    <property type="entry name" value="A2M/Complement_sys"/>
</dbReference>
<dbReference type="AlphaFoldDB" id="A0A7V8SW04"/>
<feature type="domain" description="Macroglobulin" evidence="3">
    <location>
        <begin position="247"/>
        <end position="335"/>
    </location>
</feature>
<dbReference type="InterPro" id="IPR041555">
    <property type="entry name" value="MG3"/>
</dbReference>
<evidence type="ECO:0000313" key="6">
    <source>
        <dbReference type="Proteomes" id="UP000567293"/>
    </source>
</evidence>
<feature type="non-terminal residue" evidence="5">
    <location>
        <position position="388"/>
    </location>
</feature>
<dbReference type="Gene3D" id="2.60.40.1930">
    <property type="match status" value="1"/>
</dbReference>
<evidence type="ECO:0008006" key="7">
    <source>
        <dbReference type="Google" id="ProtNLM"/>
    </source>
</evidence>
<evidence type="ECO:0000259" key="4">
    <source>
        <dbReference type="Pfam" id="PF17791"/>
    </source>
</evidence>
<accession>A0A7V8SW04</accession>
<dbReference type="Proteomes" id="UP000567293">
    <property type="component" value="Unassembled WGS sequence"/>
</dbReference>
<feature type="domain" description="Macroglobulin" evidence="4">
    <location>
        <begin position="346"/>
        <end position="388"/>
    </location>
</feature>
<dbReference type="Pfam" id="PF17791">
    <property type="entry name" value="MG3"/>
    <property type="match status" value="1"/>
</dbReference>
<keyword evidence="1" id="KW-0732">Signal</keyword>
<proteinExistence type="predicted"/>
<gene>
    <name evidence="5" type="ORF">HRJ53_05360</name>
</gene>
<dbReference type="PANTHER" id="PTHR11412">
    <property type="entry name" value="MACROGLOBULIN / COMPLEMENT"/>
    <property type="match status" value="1"/>
</dbReference>
<organism evidence="5 6">
    <name type="scientific">Candidatus Acidiferrum panamense</name>
    <dbReference type="NCBI Taxonomy" id="2741543"/>
    <lineage>
        <taxon>Bacteria</taxon>
        <taxon>Pseudomonadati</taxon>
        <taxon>Acidobacteriota</taxon>
        <taxon>Terriglobia</taxon>
        <taxon>Candidatus Acidiferrales</taxon>
        <taxon>Candidatus Acidiferrum</taxon>
    </lineage>
</organism>
<keyword evidence="6" id="KW-1185">Reference proteome</keyword>
<keyword evidence="2" id="KW-0882">Thioester bond</keyword>